<comment type="caution">
    <text evidence="2">The sequence shown here is derived from an EMBL/GenBank/DDBJ whole genome shotgun (WGS) entry which is preliminary data.</text>
</comment>
<sequence>MELQGRPGSAPGLLRRRHVGVRVDVPPQRPAVHRPGVGPRRPLRHVGALPRDEPARDAVRVQRDDDEPGHLPARRERAGPGHGAHRPGARRRGAAALPPARVGGGGGGLRQRAGRVRRHVVPAVHAAAPRRRGVRVPEGDGPLPLQHGRGGAGHRAVRA</sequence>
<name>A0AAV5DEE1_ELECO</name>
<gene>
    <name evidence="2" type="primary">ga26858</name>
    <name evidence="2" type="ORF">PR202_ga26858</name>
</gene>
<evidence type="ECO:0000313" key="3">
    <source>
        <dbReference type="Proteomes" id="UP001054889"/>
    </source>
</evidence>
<proteinExistence type="predicted"/>
<dbReference type="Proteomes" id="UP001054889">
    <property type="component" value="Unassembled WGS sequence"/>
</dbReference>
<keyword evidence="3" id="KW-1185">Reference proteome</keyword>
<dbReference type="AlphaFoldDB" id="A0AAV5DEE1"/>
<evidence type="ECO:0000256" key="1">
    <source>
        <dbReference type="SAM" id="MobiDB-lite"/>
    </source>
</evidence>
<feature type="compositionally biased region" description="Basic and acidic residues" evidence="1">
    <location>
        <begin position="50"/>
        <end position="63"/>
    </location>
</feature>
<accession>A0AAV5DEE1</accession>
<feature type="region of interest" description="Disordered" evidence="1">
    <location>
        <begin position="1"/>
        <end position="159"/>
    </location>
</feature>
<reference evidence="2" key="2">
    <citation type="submission" date="2021-12" db="EMBL/GenBank/DDBJ databases">
        <title>Resequencing data analysis of finger millet.</title>
        <authorList>
            <person name="Hatakeyama M."/>
            <person name="Aluri S."/>
            <person name="Balachadran M.T."/>
            <person name="Sivarajan S.R."/>
            <person name="Poveda L."/>
            <person name="Shimizu-Inatsugi R."/>
            <person name="Schlapbach R."/>
            <person name="Sreeman S.M."/>
            <person name="Shimizu K.K."/>
        </authorList>
    </citation>
    <scope>NUCLEOTIDE SEQUENCE</scope>
</reference>
<organism evidence="2 3">
    <name type="scientific">Eleusine coracana subsp. coracana</name>
    <dbReference type="NCBI Taxonomy" id="191504"/>
    <lineage>
        <taxon>Eukaryota</taxon>
        <taxon>Viridiplantae</taxon>
        <taxon>Streptophyta</taxon>
        <taxon>Embryophyta</taxon>
        <taxon>Tracheophyta</taxon>
        <taxon>Spermatophyta</taxon>
        <taxon>Magnoliopsida</taxon>
        <taxon>Liliopsida</taxon>
        <taxon>Poales</taxon>
        <taxon>Poaceae</taxon>
        <taxon>PACMAD clade</taxon>
        <taxon>Chloridoideae</taxon>
        <taxon>Cynodonteae</taxon>
        <taxon>Eleusininae</taxon>
        <taxon>Eleusine</taxon>
    </lineage>
</organism>
<reference evidence="2" key="1">
    <citation type="journal article" date="2018" name="DNA Res.">
        <title>Multiple hybrid de novo genome assembly of finger millet, an orphan allotetraploid crop.</title>
        <authorList>
            <person name="Hatakeyama M."/>
            <person name="Aluri S."/>
            <person name="Balachadran M.T."/>
            <person name="Sivarajan S.R."/>
            <person name="Patrignani A."/>
            <person name="Gruter S."/>
            <person name="Poveda L."/>
            <person name="Shimizu-Inatsugi R."/>
            <person name="Baeten J."/>
            <person name="Francoijs K.J."/>
            <person name="Nataraja K.N."/>
            <person name="Reddy Y.A.N."/>
            <person name="Phadnis S."/>
            <person name="Ravikumar R.L."/>
            <person name="Schlapbach R."/>
            <person name="Sreeman S.M."/>
            <person name="Shimizu K.K."/>
        </authorList>
    </citation>
    <scope>NUCLEOTIDE SEQUENCE</scope>
</reference>
<dbReference type="EMBL" id="BQKI01000015">
    <property type="protein sequence ID" value="GJN08898.1"/>
    <property type="molecule type" value="Genomic_DNA"/>
</dbReference>
<evidence type="ECO:0000313" key="2">
    <source>
        <dbReference type="EMBL" id="GJN08898.1"/>
    </source>
</evidence>
<protein>
    <submittedName>
        <fullName evidence="2">Uncharacterized protein</fullName>
    </submittedName>
</protein>
<feature type="compositionally biased region" description="Basic residues" evidence="1">
    <location>
        <begin position="83"/>
        <end position="93"/>
    </location>
</feature>